<evidence type="ECO:0000256" key="1">
    <source>
        <dbReference type="ARBA" id="ARBA00004370"/>
    </source>
</evidence>
<dbReference type="RefSeq" id="WP_158366209.1">
    <property type="nucleotide sequence ID" value="NZ_CP034885.1"/>
</dbReference>
<evidence type="ECO:0000256" key="8">
    <source>
        <dbReference type="HAMAP-Rule" id="MF_01416"/>
    </source>
</evidence>
<keyword evidence="7 8" id="KW-0066">ATP synthesis</keyword>
<sequence length="176" mass="20411">MSFNTIARPYAKAIFEIAIKNNSIEKWKKILILINDIVAIKNIQKFLSGSLSPNYLSSFFISVIGEHLDEYSKNLIKLLAYNRRFKIFNNILKQFLKLEASYHNIITIELISAFALKDNQIIKIRTILEQILSTKVRLICKIENDIIDGLLIKINNQIFDFSMRNNLKQLSSALNF</sequence>
<dbReference type="PRINTS" id="PR00125">
    <property type="entry name" value="ATPASEDELTA"/>
</dbReference>
<evidence type="ECO:0000256" key="6">
    <source>
        <dbReference type="ARBA" id="ARBA00023196"/>
    </source>
</evidence>
<name>A0A4D6XSH7_9GAMM</name>
<keyword evidence="9" id="KW-0378">Hydrolase</keyword>
<evidence type="ECO:0000256" key="3">
    <source>
        <dbReference type="ARBA" id="ARBA00022781"/>
    </source>
</evidence>
<dbReference type="AlphaFoldDB" id="A0A4D6XSH7"/>
<dbReference type="PANTHER" id="PTHR11910">
    <property type="entry name" value="ATP SYNTHASE DELTA CHAIN"/>
    <property type="match status" value="1"/>
</dbReference>
<evidence type="ECO:0000256" key="7">
    <source>
        <dbReference type="ARBA" id="ARBA00023310"/>
    </source>
</evidence>
<dbReference type="SUPFAM" id="SSF47928">
    <property type="entry name" value="N-terminal domain of the delta subunit of the F1F0-ATP synthase"/>
    <property type="match status" value="1"/>
</dbReference>
<evidence type="ECO:0000256" key="4">
    <source>
        <dbReference type="ARBA" id="ARBA00023065"/>
    </source>
</evidence>
<comment type="subcellular location">
    <subcellularLocation>
        <location evidence="8">Cell membrane</location>
        <topology evidence="8">Peripheral membrane protein</topology>
    </subcellularLocation>
    <subcellularLocation>
        <location evidence="1">Membrane</location>
    </subcellularLocation>
</comment>
<proteinExistence type="inferred from homology"/>
<keyword evidence="8" id="KW-1003">Cell membrane</keyword>
<dbReference type="Proteomes" id="UP000298791">
    <property type="component" value="Chromosome"/>
</dbReference>
<dbReference type="EMBL" id="CP034885">
    <property type="protein sequence ID" value="QCI18579.1"/>
    <property type="molecule type" value="Genomic_DNA"/>
</dbReference>
<keyword evidence="6 8" id="KW-0139">CF(1)</keyword>
<evidence type="ECO:0000256" key="2">
    <source>
        <dbReference type="ARBA" id="ARBA00022448"/>
    </source>
</evidence>
<keyword evidence="4 8" id="KW-0406">Ion transport</keyword>
<dbReference type="Gene3D" id="1.10.520.20">
    <property type="entry name" value="N-terminal domain of the delta subunit of the F1F0-ATP synthase"/>
    <property type="match status" value="1"/>
</dbReference>
<dbReference type="InterPro" id="IPR026015">
    <property type="entry name" value="ATP_synth_OSCP/delta_N_sf"/>
</dbReference>
<gene>
    <name evidence="8 9" type="primary">atpH</name>
    <name evidence="9" type="ORF">D9V64_00025</name>
</gene>
<organism evidence="9 10">
    <name type="scientific">Buchnera aphidicola</name>
    <name type="common">Aphis nerii</name>
    <dbReference type="NCBI Taxonomy" id="1241835"/>
    <lineage>
        <taxon>Bacteria</taxon>
        <taxon>Pseudomonadati</taxon>
        <taxon>Pseudomonadota</taxon>
        <taxon>Gammaproteobacteria</taxon>
        <taxon>Enterobacterales</taxon>
        <taxon>Erwiniaceae</taxon>
        <taxon>Buchnera</taxon>
    </lineage>
</organism>
<keyword evidence="2 8" id="KW-0813">Transport</keyword>
<evidence type="ECO:0000313" key="10">
    <source>
        <dbReference type="Proteomes" id="UP000298791"/>
    </source>
</evidence>
<dbReference type="GO" id="GO:0045259">
    <property type="term" value="C:proton-transporting ATP synthase complex"/>
    <property type="evidence" value="ECO:0007669"/>
    <property type="project" value="UniProtKB-KW"/>
</dbReference>
<dbReference type="NCBIfam" id="NF004402">
    <property type="entry name" value="PRK05758.2-2"/>
    <property type="match status" value="1"/>
</dbReference>
<dbReference type="GO" id="GO:0016787">
    <property type="term" value="F:hydrolase activity"/>
    <property type="evidence" value="ECO:0007669"/>
    <property type="project" value="UniProtKB-KW"/>
</dbReference>
<dbReference type="HAMAP" id="MF_01416">
    <property type="entry name" value="ATP_synth_delta_bact"/>
    <property type="match status" value="1"/>
</dbReference>
<accession>A0A4D6XSH7</accession>
<dbReference type="GO" id="GO:0046933">
    <property type="term" value="F:proton-transporting ATP synthase activity, rotational mechanism"/>
    <property type="evidence" value="ECO:0007669"/>
    <property type="project" value="UniProtKB-UniRule"/>
</dbReference>
<keyword evidence="3 8" id="KW-0375">Hydrogen ion transport</keyword>
<reference evidence="9 10" key="1">
    <citation type="submission" date="2018-12" db="EMBL/GenBank/DDBJ databases">
        <authorList>
            <person name="Chong R.A."/>
        </authorList>
    </citation>
    <scope>NUCLEOTIDE SEQUENCE [LARGE SCALE GENOMIC DNA]</scope>
    <source>
        <strain evidence="9 10">Ane</strain>
    </source>
</reference>
<evidence type="ECO:0000313" key="9">
    <source>
        <dbReference type="EMBL" id="QCI18579.1"/>
    </source>
</evidence>
<keyword evidence="5 8" id="KW-0472">Membrane</keyword>
<comment type="function">
    <text evidence="8">This protein is part of the stalk that links CF(0) to CF(1). It either transmits conformational changes from CF(0) to CF(1) or is implicated in proton conduction.</text>
</comment>
<dbReference type="NCBIfam" id="TIGR01145">
    <property type="entry name" value="ATP_synt_delta"/>
    <property type="match status" value="1"/>
</dbReference>
<dbReference type="Pfam" id="PF00213">
    <property type="entry name" value="OSCP"/>
    <property type="match status" value="1"/>
</dbReference>
<reference evidence="9 10" key="2">
    <citation type="submission" date="2019-05" db="EMBL/GenBank/DDBJ databases">
        <title>Genome evolution of the obligate endosymbiont Buchnera aphidicola.</title>
        <authorList>
            <person name="Moran N.A."/>
        </authorList>
    </citation>
    <scope>NUCLEOTIDE SEQUENCE [LARGE SCALE GENOMIC DNA]</scope>
    <source>
        <strain evidence="9 10">Ane</strain>
    </source>
</reference>
<evidence type="ECO:0000256" key="5">
    <source>
        <dbReference type="ARBA" id="ARBA00023136"/>
    </source>
</evidence>
<protein>
    <recommendedName>
        <fullName evidence="8">ATP synthase subunit delta</fullName>
    </recommendedName>
    <alternativeName>
        <fullName evidence="8">ATP synthase F(1) sector subunit delta</fullName>
    </alternativeName>
    <alternativeName>
        <fullName evidence="8">F-type ATPase subunit delta</fullName>
        <shortName evidence="8">F-ATPase subunit delta</shortName>
    </alternativeName>
</protein>
<comment type="similarity">
    <text evidence="8">Belongs to the ATPase delta chain family.</text>
</comment>
<comment type="function">
    <text evidence="8">F(1)F(0) ATP synthase produces ATP from ADP in the presence of a proton or sodium gradient. F-type ATPases consist of two structural domains, F(1) containing the extramembraneous catalytic core and F(0) containing the membrane proton channel, linked together by a central stalk and a peripheral stalk. During catalysis, ATP synthesis in the catalytic domain of F(1) is coupled via a rotary mechanism of the central stalk subunits to proton translocation.</text>
</comment>
<dbReference type="GO" id="GO:0005886">
    <property type="term" value="C:plasma membrane"/>
    <property type="evidence" value="ECO:0007669"/>
    <property type="project" value="UniProtKB-SubCell"/>
</dbReference>
<dbReference type="InterPro" id="IPR000711">
    <property type="entry name" value="ATPase_OSCP/dsu"/>
</dbReference>
<dbReference type="OrthoDB" id="9816221at2"/>